<dbReference type="KEGG" id="lpil:LIP_0247"/>
<keyword evidence="1" id="KW-0472">Membrane</keyword>
<reference evidence="3" key="2">
    <citation type="journal article" date="2016" name="Int. J. Syst. Evol. Microbiol.">
        <title>Complete genome sequence and cell structure of Limnochorda pilosa, a Gram-negative spore-former within the phylum Firmicutes.</title>
        <authorList>
            <person name="Watanabe M."/>
            <person name="Kojima H."/>
            <person name="Fukui M."/>
        </authorList>
    </citation>
    <scope>NUCLEOTIDE SEQUENCE [LARGE SCALE GENOMIC DNA]</scope>
    <source>
        <strain evidence="3">HC45</strain>
    </source>
</reference>
<name>A0A0K2SGZ9_LIMPI</name>
<feature type="transmembrane region" description="Helical" evidence="1">
    <location>
        <begin position="105"/>
        <end position="129"/>
    </location>
</feature>
<dbReference type="EMBL" id="AP014924">
    <property type="protein sequence ID" value="BAS26104.1"/>
    <property type="molecule type" value="Genomic_DNA"/>
</dbReference>
<keyword evidence="1" id="KW-1133">Transmembrane helix</keyword>
<dbReference type="SUPFAM" id="SSF103473">
    <property type="entry name" value="MFS general substrate transporter"/>
    <property type="match status" value="1"/>
</dbReference>
<dbReference type="PANTHER" id="PTHR11328:SF24">
    <property type="entry name" value="MAJOR FACILITATOR SUPERFAMILY (MFS) PROFILE DOMAIN-CONTAINING PROTEIN"/>
    <property type="match status" value="1"/>
</dbReference>
<feature type="transmembrane region" description="Helical" evidence="1">
    <location>
        <begin position="396"/>
        <end position="419"/>
    </location>
</feature>
<feature type="transmembrane region" description="Helical" evidence="1">
    <location>
        <begin position="75"/>
        <end position="93"/>
    </location>
</feature>
<keyword evidence="3" id="KW-1185">Reference proteome</keyword>
<dbReference type="InterPro" id="IPR039672">
    <property type="entry name" value="MFS_2"/>
</dbReference>
<gene>
    <name evidence="2" type="ORF">LIP_0247</name>
</gene>
<dbReference type="AlphaFoldDB" id="A0A0K2SGZ9"/>
<feature type="transmembrane region" description="Helical" evidence="1">
    <location>
        <begin position="286"/>
        <end position="304"/>
    </location>
</feature>
<reference evidence="3" key="1">
    <citation type="submission" date="2015-07" db="EMBL/GenBank/DDBJ databases">
        <title>Complete genome sequence and phylogenetic analysis of Limnochorda pilosa.</title>
        <authorList>
            <person name="Watanabe M."/>
            <person name="Kojima H."/>
            <person name="Fukui M."/>
        </authorList>
    </citation>
    <scope>NUCLEOTIDE SEQUENCE [LARGE SCALE GENOMIC DNA]</scope>
    <source>
        <strain evidence="3">HC45</strain>
    </source>
</reference>
<evidence type="ECO:0000313" key="2">
    <source>
        <dbReference type="EMBL" id="BAS26104.1"/>
    </source>
</evidence>
<evidence type="ECO:0000256" key="1">
    <source>
        <dbReference type="SAM" id="Phobius"/>
    </source>
</evidence>
<feature type="transmembrane region" description="Helical" evidence="1">
    <location>
        <begin position="215"/>
        <end position="241"/>
    </location>
</feature>
<proteinExistence type="predicted"/>
<dbReference type="InterPro" id="IPR036259">
    <property type="entry name" value="MFS_trans_sf"/>
</dbReference>
<organism evidence="2 3">
    <name type="scientific">Limnochorda pilosa</name>
    <dbReference type="NCBI Taxonomy" id="1555112"/>
    <lineage>
        <taxon>Bacteria</taxon>
        <taxon>Bacillati</taxon>
        <taxon>Bacillota</taxon>
        <taxon>Limnochordia</taxon>
        <taxon>Limnochordales</taxon>
        <taxon>Limnochordaceae</taxon>
        <taxon>Limnochorda</taxon>
    </lineage>
</organism>
<feature type="transmembrane region" description="Helical" evidence="1">
    <location>
        <begin position="7"/>
        <end position="31"/>
    </location>
</feature>
<dbReference type="CDD" id="cd17332">
    <property type="entry name" value="MFS_MelB_like"/>
    <property type="match status" value="1"/>
</dbReference>
<feature type="transmembrane region" description="Helical" evidence="1">
    <location>
        <begin position="310"/>
        <end position="332"/>
    </location>
</feature>
<dbReference type="RefSeq" id="WP_068133245.1">
    <property type="nucleotide sequence ID" value="NZ_AP014924.1"/>
</dbReference>
<keyword evidence="1" id="KW-0812">Transmembrane</keyword>
<dbReference type="GO" id="GO:0005886">
    <property type="term" value="C:plasma membrane"/>
    <property type="evidence" value="ECO:0007669"/>
    <property type="project" value="TreeGrafter"/>
</dbReference>
<accession>A0A0K2SGZ9</accession>
<dbReference type="GO" id="GO:0008643">
    <property type="term" value="P:carbohydrate transport"/>
    <property type="evidence" value="ECO:0007669"/>
    <property type="project" value="InterPro"/>
</dbReference>
<dbReference type="PATRIC" id="fig|1555112.3.peg.258"/>
<feature type="transmembrane region" description="Helical" evidence="1">
    <location>
        <begin position="253"/>
        <end position="274"/>
    </location>
</feature>
<feature type="transmembrane region" description="Helical" evidence="1">
    <location>
        <begin position="352"/>
        <end position="376"/>
    </location>
</feature>
<dbReference type="Pfam" id="PF13347">
    <property type="entry name" value="MFS_2"/>
    <property type="match status" value="1"/>
</dbReference>
<feature type="transmembrane region" description="Helical" evidence="1">
    <location>
        <begin position="37"/>
        <end position="55"/>
    </location>
</feature>
<dbReference type="GO" id="GO:0015293">
    <property type="term" value="F:symporter activity"/>
    <property type="evidence" value="ECO:0007669"/>
    <property type="project" value="InterPro"/>
</dbReference>
<dbReference type="Gene3D" id="1.20.1250.20">
    <property type="entry name" value="MFS general substrate transporter like domains"/>
    <property type="match status" value="2"/>
</dbReference>
<feature type="transmembrane region" description="Helical" evidence="1">
    <location>
        <begin position="150"/>
        <end position="167"/>
    </location>
</feature>
<dbReference type="STRING" id="1555112.LIP_0247"/>
<protein>
    <submittedName>
        <fullName evidence="2">Sodium:melibiose symporter</fullName>
    </submittedName>
</protein>
<dbReference type="PANTHER" id="PTHR11328">
    <property type="entry name" value="MAJOR FACILITATOR SUPERFAMILY DOMAIN-CONTAINING PROTEIN"/>
    <property type="match status" value="1"/>
</dbReference>
<feature type="transmembrane region" description="Helical" evidence="1">
    <location>
        <begin position="173"/>
        <end position="194"/>
    </location>
</feature>
<sequence>MSTWRKLVYSGGAVGSSLGAQALGAYLFFFYVDVSKMAPAVVGYGLALYSLWNAINDPVLGFLSDRTRTRWGRRIPYVLAGVVPLGIAFYLVWSPHLFFGEGRPTLAYFLAVTFAFDFFYTLVVLNWTALFPEMFPSLEERAQVSAWRQVFGLIGLAGALGGAPLVYSTLGWPAMGVLFGALTAIPLALSMLGAKEDPTRRGQDVGLDEALARTLVNGSFVSFALTSFLIQLVFGLLLAALPFYVKYVLRLEPVALTFIQVGLILVTLVSLLVWRRFTVAWGPKRAMQRSIGLFTLLLVLFWFPNDLTSAVAAAAAVGTGLGGILLLLDVLLSDVIDEDAVKSGARREGMYFGVHALIIRLNISAQGFIQSAVLTATGYDAELAVQPASAVLGMRLLMTAIPIGVSLLALLALHFYPLAGERLREMKERLQERERLAGREA</sequence>
<evidence type="ECO:0000313" key="3">
    <source>
        <dbReference type="Proteomes" id="UP000065807"/>
    </source>
</evidence>
<dbReference type="OrthoDB" id="9764596at2"/>
<dbReference type="Proteomes" id="UP000065807">
    <property type="component" value="Chromosome"/>
</dbReference>